<organism evidence="4 5">
    <name type="scientific">Penaeus vannamei</name>
    <name type="common">Whiteleg shrimp</name>
    <name type="synonym">Litopenaeus vannamei</name>
    <dbReference type="NCBI Taxonomy" id="6689"/>
    <lineage>
        <taxon>Eukaryota</taxon>
        <taxon>Metazoa</taxon>
        <taxon>Ecdysozoa</taxon>
        <taxon>Arthropoda</taxon>
        <taxon>Crustacea</taxon>
        <taxon>Multicrustacea</taxon>
        <taxon>Malacostraca</taxon>
        <taxon>Eumalacostraca</taxon>
        <taxon>Eucarida</taxon>
        <taxon>Decapoda</taxon>
        <taxon>Dendrobranchiata</taxon>
        <taxon>Penaeoidea</taxon>
        <taxon>Penaeidae</taxon>
        <taxon>Penaeus</taxon>
    </lineage>
</organism>
<accession>A0A3R7M0N7</accession>
<evidence type="ECO:0000256" key="2">
    <source>
        <dbReference type="SAM" id="Phobius"/>
    </source>
</evidence>
<keyword evidence="5" id="KW-1185">Reference proteome</keyword>
<gene>
    <name evidence="4" type="ORF">C7M84_012047</name>
</gene>
<keyword evidence="2" id="KW-0812">Transmembrane</keyword>
<dbReference type="AlphaFoldDB" id="A0A3R7M0N7"/>
<evidence type="ECO:0000313" key="5">
    <source>
        <dbReference type="Proteomes" id="UP000283509"/>
    </source>
</evidence>
<dbReference type="STRING" id="6689.A0A3R7M0N7"/>
<comment type="caution">
    <text evidence="4">The sequence shown here is derived from an EMBL/GenBank/DDBJ whole genome shotgun (WGS) entry which is preliminary data.</text>
</comment>
<dbReference type="OrthoDB" id="5983572at2759"/>
<feature type="compositionally biased region" description="Basic and acidic residues" evidence="1">
    <location>
        <begin position="392"/>
        <end position="404"/>
    </location>
</feature>
<dbReference type="PANTHER" id="PTHR36902:SF1">
    <property type="entry name" value="ENRICHED IN SURFACE-LABELED PROTEOME PROTEIN 9"/>
    <property type="match status" value="1"/>
</dbReference>
<dbReference type="Proteomes" id="UP000283509">
    <property type="component" value="Unassembled WGS sequence"/>
</dbReference>
<dbReference type="EMBL" id="QCYY01002524">
    <property type="protein sequence ID" value="ROT69725.1"/>
    <property type="molecule type" value="Genomic_DNA"/>
</dbReference>
<proteinExistence type="predicted"/>
<keyword evidence="2" id="KW-1133">Transmembrane helix</keyword>
<keyword evidence="2" id="KW-0472">Membrane</keyword>
<feature type="domain" description="LolA-like" evidence="3">
    <location>
        <begin position="30"/>
        <end position="256"/>
    </location>
</feature>
<evidence type="ECO:0000256" key="1">
    <source>
        <dbReference type="SAM" id="MobiDB-lite"/>
    </source>
</evidence>
<feature type="region of interest" description="Disordered" evidence="1">
    <location>
        <begin position="381"/>
        <end position="407"/>
    </location>
</feature>
<protein>
    <recommendedName>
        <fullName evidence="3">LolA-like domain-containing protein</fullName>
    </recommendedName>
</protein>
<reference evidence="4 5" key="2">
    <citation type="submission" date="2019-01" db="EMBL/GenBank/DDBJ databases">
        <title>The decoding of complex shrimp genome reveals the adaptation for benthos swimmer, frequently molting mechanism and breeding impact on genome.</title>
        <authorList>
            <person name="Sun Y."/>
            <person name="Gao Y."/>
            <person name="Yu Y."/>
        </authorList>
    </citation>
    <scope>NUCLEOTIDE SEQUENCE [LARGE SCALE GENOMIC DNA]</scope>
    <source>
        <tissue evidence="4">Muscle</tissue>
    </source>
</reference>
<reference evidence="4 5" key="1">
    <citation type="submission" date="2018-04" db="EMBL/GenBank/DDBJ databases">
        <authorList>
            <person name="Zhang X."/>
            <person name="Yuan J."/>
            <person name="Li F."/>
            <person name="Xiang J."/>
        </authorList>
    </citation>
    <scope>NUCLEOTIDE SEQUENCE [LARGE SCALE GENOMIC DNA]</scope>
    <source>
        <tissue evidence="4">Muscle</tissue>
    </source>
</reference>
<dbReference type="InterPro" id="IPR058831">
    <property type="entry name" value="LolA-like_dom_2nd"/>
</dbReference>
<name>A0A3R7M0N7_PENVA</name>
<evidence type="ECO:0000259" key="3">
    <source>
        <dbReference type="Pfam" id="PF25898"/>
    </source>
</evidence>
<dbReference type="PANTHER" id="PTHR36902">
    <property type="entry name" value="ENRICHED IN SURFACE-LABELED PROTEOME PROTEIN 9"/>
    <property type="match status" value="1"/>
</dbReference>
<sequence>MEIDRDTEKFGFFDDNPDWEAYRWALEAAPTKLADTYSMRVEVTLQTSLSKEKEFVSTAKNWYDFDRKITRADFIPDPFTIEGFYVGINEAAVIRDFRSGVEYIIDKGLGNCTAITIPDTGYDTIVDPSGQVTIKDPLTLFGLGQVSNLTYYGKKKARGIPCDVWVGRLDQKVGNTTVEEKLTYEVYFLEEGWREDAGSGPLPDKLYPDPVLIKIQQDFTSPSNPEYVTFYALEQNIFKFDQSALDMTVFDITPCFRGHAHIRRFQIAFPGEFRDDFDDKPDRFLRAIHATLETYLSVEFNERDGRLYCEFTLVDQPPVDGIDFPPSVGPPLEDVVATLQASMGKLIVFLFDEGYDTPGHMKQMQAYEDSLREMFEDSCHPLKSSQTTVDGGTDRTQKDHRNLQEDTSLPEISSKKTGRVAPHAEGETLVRRGKTDNEPVIPDISKASFTEKLMDEVRRFNFHKMTKSAPMYTPGDMAGMGIGMFLLGLLLGTVAMLAILQKFGLSEGIEFIPMNSRRS</sequence>
<feature type="transmembrane region" description="Helical" evidence="2">
    <location>
        <begin position="477"/>
        <end position="500"/>
    </location>
</feature>
<evidence type="ECO:0000313" key="4">
    <source>
        <dbReference type="EMBL" id="ROT69725.1"/>
    </source>
</evidence>
<dbReference type="Pfam" id="PF25898">
    <property type="entry name" value="LolA_2nd_metazoa"/>
    <property type="match status" value="1"/>
</dbReference>